<feature type="coiled-coil region" evidence="1">
    <location>
        <begin position="393"/>
        <end position="420"/>
    </location>
</feature>
<dbReference type="NCBIfam" id="NF038012">
    <property type="entry name" value="DMT_1"/>
    <property type="match status" value="1"/>
</dbReference>
<dbReference type="eggNOG" id="COG0697">
    <property type="taxonomic scope" value="Bacteria"/>
</dbReference>
<feature type="transmembrane region" description="Helical" evidence="3">
    <location>
        <begin position="252"/>
        <end position="275"/>
    </location>
</feature>
<dbReference type="RefSeq" id="WP_011436800.1">
    <property type="nucleotide sequence ID" value="NC_007777.1"/>
</dbReference>
<evidence type="ECO:0000256" key="1">
    <source>
        <dbReference type="SAM" id="Coils"/>
    </source>
</evidence>
<feature type="transmembrane region" description="Helical" evidence="3">
    <location>
        <begin position="131"/>
        <end position="151"/>
    </location>
</feature>
<dbReference type="EMBL" id="CP000249">
    <property type="protein sequence ID" value="ABD11755.1"/>
    <property type="molecule type" value="Genomic_DNA"/>
</dbReference>
<keyword evidence="3" id="KW-0812">Transmembrane</keyword>
<gene>
    <name evidence="4" type="ordered locus">Francci3_2388</name>
</gene>
<keyword evidence="3" id="KW-0472">Membrane</keyword>
<evidence type="ECO:0000313" key="4">
    <source>
        <dbReference type="EMBL" id="ABD11755.1"/>
    </source>
</evidence>
<keyword evidence="3" id="KW-1133">Transmembrane helix</keyword>
<dbReference type="HOGENOM" id="CLU_523511_0_0_11"/>
<feature type="transmembrane region" description="Helical" evidence="3">
    <location>
        <begin position="163"/>
        <end position="186"/>
    </location>
</feature>
<evidence type="ECO:0000313" key="5">
    <source>
        <dbReference type="Proteomes" id="UP000001937"/>
    </source>
</evidence>
<dbReference type="KEGG" id="fra:Francci3_2388"/>
<feature type="transmembrane region" description="Helical" evidence="3">
    <location>
        <begin position="102"/>
        <end position="119"/>
    </location>
</feature>
<feature type="transmembrane region" description="Helical" evidence="3">
    <location>
        <begin position="72"/>
        <end position="93"/>
    </location>
</feature>
<feature type="transmembrane region" description="Helical" evidence="3">
    <location>
        <begin position="47"/>
        <end position="66"/>
    </location>
</feature>
<accession>Q2JAD7</accession>
<dbReference type="PANTHER" id="PTHR40761:SF1">
    <property type="entry name" value="CONSERVED INTEGRAL MEMBRANE ALANINE VALINE AND LEUCINE RICH PROTEIN-RELATED"/>
    <property type="match status" value="1"/>
</dbReference>
<dbReference type="Proteomes" id="UP000001937">
    <property type="component" value="Chromosome"/>
</dbReference>
<keyword evidence="5" id="KW-1185">Reference proteome</keyword>
<keyword evidence="1" id="KW-0175">Coiled coil</keyword>
<feature type="transmembrane region" description="Helical" evidence="3">
    <location>
        <begin position="225"/>
        <end position="246"/>
    </location>
</feature>
<organism evidence="4 5">
    <name type="scientific">Frankia casuarinae (strain DSM 45818 / CECT 9043 / HFP020203 / CcI3)</name>
    <dbReference type="NCBI Taxonomy" id="106370"/>
    <lineage>
        <taxon>Bacteria</taxon>
        <taxon>Bacillati</taxon>
        <taxon>Actinomycetota</taxon>
        <taxon>Actinomycetes</taxon>
        <taxon>Frankiales</taxon>
        <taxon>Frankiaceae</taxon>
        <taxon>Frankia</taxon>
    </lineage>
</organism>
<reference evidence="4 5" key="1">
    <citation type="journal article" date="2007" name="Genome Res.">
        <title>Genome characteristics of facultatively symbiotic Frankia sp. strains reflect host range and host plant biogeography.</title>
        <authorList>
            <person name="Normand P."/>
            <person name="Lapierre P."/>
            <person name="Tisa L.S."/>
            <person name="Gogarten J.P."/>
            <person name="Alloisio N."/>
            <person name="Bagnarol E."/>
            <person name="Bassi C.A."/>
            <person name="Berry A.M."/>
            <person name="Bickhart D.M."/>
            <person name="Choisne N."/>
            <person name="Couloux A."/>
            <person name="Cournoyer B."/>
            <person name="Cruveiller S."/>
            <person name="Daubin V."/>
            <person name="Demange N."/>
            <person name="Francino M.P."/>
            <person name="Goltsman E."/>
            <person name="Huang Y."/>
            <person name="Kopp O.R."/>
            <person name="Labarre L."/>
            <person name="Lapidus A."/>
            <person name="Lavire C."/>
            <person name="Marechal J."/>
            <person name="Martinez M."/>
            <person name="Mastronunzio J.E."/>
            <person name="Mullin B.C."/>
            <person name="Niemann J."/>
            <person name="Pujic P."/>
            <person name="Rawnsley T."/>
            <person name="Rouy Z."/>
            <person name="Schenowitz C."/>
            <person name="Sellstedt A."/>
            <person name="Tavares F."/>
            <person name="Tomkins J.P."/>
            <person name="Vallenet D."/>
            <person name="Valverde C."/>
            <person name="Wall L.G."/>
            <person name="Wang Y."/>
            <person name="Medigue C."/>
            <person name="Benson D.R."/>
        </authorList>
    </citation>
    <scope>NUCLEOTIDE SEQUENCE [LARGE SCALE GENOMIC DNA]</scope>
    <source>
        <strain evidence="5">DSM 45818 / CECT 9043 / CcI3</strain>
    </source>
</reference>
<evidence type="ECO:0000256" key="3">
    <source>
        <dbReference type="SAM" id="Phobius"/>
    </source>
</evidence>
<proteinExistence type="predicted"/>
<name>Q2JAD7_FRACC</name>
<protein>
    <submittedName>
        <fullName evidence="4">Uncharacterized protein</fullName>
    </submittedName>
</protein>
<feature type="region of interest" description="Disordered" evidence="2">
    <location>
        <begin position="361"/>
        <end position="381"/>
    </location>
</feature>
<dbReference type="PANTHER" id="PTHR40761">
    <property type="entry name" value="CONSERVED INTEGRAL MEMBRANE ALANINE VALINE AND LEUCINE RICH PROTEIN-RELATED"/>
    <property type="match status" value="1"/>
</dbReference>
<sequence length="425" mass="44911">MATYLLGLGSAVCFAVAAVIQQRVAFRAPPDDVLRLRLLLWLVRRPWWDVGVAVAVIGSVLAAAALSRGAVALVESLQICQLLFALPLAALLAQRAVPRRDWAAAAATASGLVLFLIAGDPHPGDPGAVSTFGWVLAGAVVGGLVCGAVWGTRRLAAARRAPMLATAVGLLSATQAALTSSIGHLLTTRGIDAVLVSWQPWSVVATAIVGALLLQSAYEMAPLPASLPAAVSSEPLAGVVIGVALLGGDLRLAPLALVGEVLGLAVMVTGVRTLATSPLITGQMSRLVARQAQGRLSRLEEQVHHDLERLRADLRRSRRAGVPGPALRRARRRLRRDLDRIGAELASLVDERHRFDDRMRPVAGQVGSNGSRSGERGLLGDDAVPERELLAARRALDTRADELRRRADRLRGEAGAVLAQRNHAR</sequence>
<feature type="transmembrane region" description="Helical" evidence="3">
    <location>
        <begin position="198"/>
        <end position="218"/>
    </location>
</feature>
<dbReference type="AlphaFoldDB" id="Q2JAD7"/>
<evidence type="ECO:0000256" key="2">
    <source>
        <dbReference type="SAM" id="MobiDB-lite"/>
    </source>
</evidence>
<feature type="transmembrane region" description="Helical" evidence="3">
    <location>
        <begin position="6"/>
        <end position="26"/>
    </location>
</feature>
<dbReference type="STRING" id="106370.Francci3_2388"/>